<dbReference type="Proteomes" id="UP000217838">
    <property type="component" value="Unassembled WGS sequence"/>
</dbReference>
<accession>A0A2A4YKE9</accession>
<gene>
    <name evidence="5" type="ORF">COB11_03305</name>
</gene>
<evidence type="ECO:0000256" key="3">
    <source>
        <dbReference type="ARBA" id="ARBA00022833"/>
    </source>
</evidence>
<protein>
    <recommendedName>
        <fullName evidence="4">Zinc finger RING-type eukaryotic domain-containing protein</fullName>
    </recommendedName>
</protein>
<evidence type="ECO:0000256" key="1">
    <source>
        <dbReference type="ARBA" id="ARBA00022723"/>
    </source>
</evidence>
<dbReference type="SUPFAM" id="SSF57850">
    <property type="entry name" value="RING/U-box"/>
    <property type="match status" value="1"/>
</dbReference>
<evidence type="ECO:0000256" key="2">
    <source>
        <dbReference type="ARBA" id="ARBA00022771"/>
    </source>
</evidence>
<proteinExistence type="predicted"/>
<dbReference type="AlphaFoldDB" id="A0A2A4YKE9"/>
<dbReference type="InterPro" id="IPR013083">
    <property type="entry name" value="Znf_RING/FYVE/PHD"/>
</dbReference>
<keyword evidence="1" id="KW-0479">Metal-binding</keyword>
<evidence type="ECO:0000313" key="6">
    <source>
        <dbReference type="Proteomes" id="UP000217838"/>
    </source>
</evidence>
<name>A0A2A4YKE9_UNCAE</name>
<dbReference type="GO" id="GO:0008270">
    <property type="term" value="F:zinc ion binding"/>
    <property type="evidence" value="ECO:0007669"/>
    <property type="project" value="UniProtKB-KW"/>
</dbReference>
<dbReference type="InterPro" id="IPR027370">
    <property type="entry name" value="Znf-RING_euk"/>
</dbReference>
<dbReference type="EMBL" id="NVUU01000032">
    <property type="protein sequence ID" value="PCI94817.1"/>
    <property type="molecule type" value="Genomic_DNA"/>
</dbReference>
<evidence type="ECO:0000313" key="5">
    <source>
        <dbReference type="EMBL" id="PCI94817.1"/>
    </source>
</evidence>
<keyword evidence="2" id="KW-0863">Zinc-finger</keyword>
<dbReference type="Gene3D" id="3.30.40.10">
    <property type="entry name" value="Zinc/RING finger domain, C3HC4 (zinc finger)"/>
    <property type="match status" value="1"/>
</dbReference>
<keyword evidence="3" id="KW-0862">Zinc</keyword>
<evidence type="ECO:0000259" key="4">
    <source>
        <dbReference type="Pfam" id="PF13445"/>
    </source>
</evidence>
<comment type="caution">
    <text evidence="5">The sequence shown here is derived from an EMBL/GenBank/DDBJ whole genome shotgun (WGS) entry which is preliminary data.</text>
</comment>
<reference evidence="6" key="1">
    <citation type="submission" date="2017-08" db="EMBL/GenBank/DDBJ databases">
        <title>A dynamic microbial community with high functional redundancy inhabits the cold, oxic subseafloor aquifer.</title>
        <authorList>
            <person name="Tully B.J."/>
            <person name="Wheat C.G."/>
            <person name="Glazer B.T."/>
            <person name="Huber J.A."/>
        </authorList>
    </citation>
    <scope>NUCLEOTIDE SEQUENCE [LARGE SCALE GENOMIC DNA]</scope>
</reference>
<feature type="domain" description="Zinc finger RING-type eukaryotic" evidence="4">
    <location>
        <begin position="12"/>
        <end position="48"/>
    </location>
</feature>
<sequence length="81" mass="9069">MATIQLHRNHKCNVCTKPLVKPSEVALVRLVNKCGHIIHQSCLLEKLAKTVDRFDKMAPCVVVDNLDVVLGNSTQQQICFN</sequence>
<dbReference type="Pfam" id="PF13445">
    <property type="entry name" value="zf-RING_UBOX"/>
    <property type="match status" value="1"/>
</dbReference>
<organism evidence="5 6">
    <name type="scientific">Aerophobetes bacterium</name>
    <dbReference type="NCBI Taxonomy" id="2030807"/>
    <lineage>
        <taxon>Bacteria</taxon>
        <taxon>Candidatus Aerophobota</taxon>
    </lineage>
</organism>